<keyword evidence="2" id="KW-1185">Reference proteome</keyword>
<dbReference type="PANTHER" id="PTHR38436">
    <property type="entry name" value="POLYKETIDE CYCLASE SNOAL-LIKE DOMAIN"/>
    <property type="match status" value="1"/>
</dbReference>
<dbReference type="InterPro" id="IPR009959">
    <property type="entry name" value="Cyclase_SnoaL-like"/>
</dbReference>
<gene>
    <name evidence="1" type="ORF">LOC62_03G003748</name>
</gene>
<organism evidence="1 2">
    <name type="scientific">Vanrija pseudolonga</name>
    <dbReference type="NCBI Taxonomy" id="143232"/>
    <lineage>
        <taxon>Eukaryota</taxon>
        <taxon>Fungi</taxon>
        <taxon>Dikarya</taxon>
        <taxon>Basidiomycota</taxon>
        <taxon>Agaricomycotina</taxon>
        <taxon>Tremellomycetes</taxon>
        <taxon>Trichosporonales</taxon>
        <taxon>Trichosporonaceae</taxon>
        <taxon>Vanrija</taxon>
    </lineage>
</organism>
<dbReference type="GO" id="GO:0030638">
    <property type="term" value="P:polyketide metabolic process"/>
    <property type="evidence" value="ECO:0007669"/>
    <property type="project" value="InterPro"/>
</dbReference>
<dbReference type="AlphaFoldDB" id="A0AAF0Y6H3"/>
<dbReference type="Pfam" id="PF07366">
    <property type="entry name" value="SnoaL"/>
    <property type="match status" value="1"/>
</dbReference>
<dbReference type="EMBL" id="CP086716">
    <property type="protein sequence ID" value="WOO80237.1"/>
    <property type="molecule type" value="Genomic_DNA"/>
</dbReference>
<sequence length="164" mass="18090">MSTTTTTTKFTPDQNRAVVARYFTEYWAKGNVDIVDELCVKDYLIHYPMHGPVHGREASKKMLNDFRASFPDLTFWAVGPLIAENTPEGDFVVGRWDGGGTHTGPAFADFAVGKLDTANTGKTIRFTGTSVFRLEGGKIVEEIGEEGALRAVSQLGFVPELRWT</sequence>
<dbReference type="GeneID" id="87806989"/>
<proteinExistence type="predicted"/>
<dbReference type="Proteomes" id="UP000827549">
    <property type="component" value="Chromosome 3"/>
</dbReference>
<dbReference type="RefSeq" id="XP_062626269.1">
    <property type="nucleotide sequence ID" value="XM_062770285.1"/>
</dbReference>
<evidence type="ECO:0000313" key="1">
    <source>
        <dbReference type="EMBL" id="WOO80237.1"/>
    </source>
</evidence>
<dbReference type="InterPro" id="IPR032710">
    <property type="entry name" value="NTF2-like_dom_sf"/>
</dbReference>
<reference evidence="1" key="1">
    <citation type="submission" date="2023-10" db="EMBL/GenBank/DDBJ databases">
        <authorList>
            <person name="Noh H."/>
        </authorList>
    </citation>
    <scope>NUCLEOTIDE SEQUENCE</scope>
    <source>
        <strain evidence="1">DUCC4014</strain>
    </source>
</reference>
<accession>A0AAF0Y6H3</accession>
<evidence type="ECO:0000313" key="2">
    <source>
        <dbReference type="Proteomes" id="UP000827549"/>
    </source>
</evidence>
<dbReference type="SUPFAM" id="SSF54427">
    <property type="entry name" value="NTF2-like"/>
    <property type="match status" value="1"/>
</dbReference>
<name>A0AAF0Y6H3_9TREE</name>
<protein>
    <recommendedName>
        <fullName evidence="3">SnoaL-like domain-containing protein</fullName>
    </recommendedName>
</protein>
<dbReference type="Gene3D" id="3.10.450.50">
    <property type="match status" value="1"/>
</dbReference>
<dbReference type="PANTHER" id="PTHR38436:SF1">
    <property type="entry name" value="ESTER CYCLASE"/>
    <property type="match status" value="1"/>
</dbReference>
<evidence type="ECO:0008006" key="3">
    <source>
        <dbReference type="Google" id="ProtNLM"/>
    </source>
</evidence>